<sequence>MRGGRRRGFLADEGPAQGVIRLVRVEEGAVHLRQFELPIGGERAVGLVAFPVGLLRGDTGLCRGRRGQPGGEPRGLRGEVLRGAVEDPVHQAEPGSGRGGDRQGACGELPGHLGARPARQGVGPVFGSVEPHQPVVGVEHHGRAAPHLVGGEGQHRPAGRGIAAERGDHQPVGGGQDGVHQIVHGVDIGPGLLGGVGGGLDDMQMNAVGEEVPAAAEDQHGGRPGAGVAVGGEQPPAVVGAHRTAGEGELQEAGRAVLAIADIAPGPEAVAGVFKGGRDFGERREAVAQRQGGGQFQGAGLPCRTGRPQFRNPYRAIGRRPADRAISGGEQLTRRAGQGVLRVATVQMPGVAEKFVPHAGLGVGGAQLADDGVGGVRVPVDPAQVLTERGPGAAGFRGVGQLALWLRAVGSGRHTGDGRQDRSDRGIGDLVAVEVALAHAGDGAARRGPDVAAVHLVVGLKHRDAPPVRAQMYRPVQGGGPLVADGPGVHDQTDVGGPHLPGDGRLEHRRHDQLRRMAAYDLGERCVPCHQLHAHLVSVVTEFGVHALRQTVERAGDEQNAHSRLPWSWDRWADGWIVPHRWPPGSGAALRVTRSTAAVRRNAARPHHRGAGTGHAVS</sequence>
<accession>A0ABX3Y2Y9</accession>
<evidence type="ECO:0000313" key="2">
    <source>
        <dbReference type="EMBL" id="OSY46979.1"/>
    </source>
</evidence>
<organism evidence="2 3">
    <name type="scientific">Streptomyces platensis</name>
    <dbReference type="NCBI Taxonomy" id="58346"/>
    <lineage>
        <taxon>Bacteria</taxon>
        <taxon>Bacillati</taxon>
        <taxon>Actinomycetota</taxon>
        <taxon>Actinomycetes</taxon>
        <taxon>Kitasatosporales</taxon>
        <taxon>Streptomycetaceae</taxon>
        <taxon>Streptomyces</taxon>
    </lineage>
</organism>
<comment type="caution">
    <text evidence="2">The sequence shown here is derived from an EMBL/GenBank/DDBJ whole genome shotgun (WGS) entry which is preliminary data.</text>
</comment>
<feature type="region of interest" description="Disordered" evidence="1">
    <location>
        <begin position="88"/>
        <end position="109"/>
    </location>
</feature>
<dbReference type="EMBL" id="MIGA01000006">
    <property type="protein sequence ID" value="OSY46979.1"/>
    <property type="molecule type" value="Genomic_DNA"/>
</dbReference>
<name>A0ABX3Y2Y9_STRPT</name>
<evidence type="ECO:0000313" key="3">
    <source>
        <dbReference type="Proteomes" id="UP000194225"/>
    </source>
</evidence>
<reference evidence="2 3" key="1">
    <citation type="submission" date="2016-09" db="EMBL/GenBank/DDBJ databases">
        <title>Streptomyces platensis DSM40041, a candidate organism with high potential of specific P450 cytochromes.</title>
        <authorList>
            <person name="Grumaz C."/>
            <person name="Vainshtein Y."/>
            <person name="Kirstahler P."/>
            <person name="Sohn K."/>
        </authorList>
    </citation>
    <scope>NUCLEOTIDE SEQUENCE [LARGE SCALE GENOMIC DNA]</scope>
    <source>
        <strain evidence="2 3">DSM 40041</strain>
    </source>
</reference>
<dbReference type="Proteomes" id="UP000194225">
    <property type="component" value="Unassembled WGS sequence"/>
</dbReference>
<proteinExistence type="predicted"/>
<gene>
    <name evidence="2" type="ORF">BG653_01407</name>
</gene>
<evidence type="ECO:0000256" key="1">
    <source>
        <dbReference type="SAM" id="MobiDB-lite"/>
    </source>
</evidence>
<protein>
    <submittedName>
        <fullName evidence="2">Uncharacterized protein</fullName>
    </submittedName>
</protein>
<keyword evidence="3" id="KW-1185">Reference proteome</keyword>